<dbReference type="InterPro" id="IPR038820">
    <property type="entry name" value="CCDC171"/>
</dbReference>
<dbReference type="OrthoDB" id="287623at2759"/>
<feature type="coiled-coil region" evidence="1">
    <location>
        <begin position="291"/>
        <end position="325"/>
    </location>
</feature>
<evidence type="ECO:0000313" key="2">
    <source>
        <dbReference type="Proteomes" id="UP000186698"/>
    </source>
</evidence>
<dbReference type="GeneID" id="108713726"/>
<evidence type="ECO:0000313" key="3">
    <source>
        <dbReference type="RefSeq" id="XP_018112755.1"/>
    </source>
</evidence>
<dbReference type="OMA" id="IQVTHAV"/>
<dbReference type="RefSeq" id="XP_018112755.1">
    <property type="nucleotide sequence ID" value="XM_018257266.2"/>
</dbReference>
<name>A0A1L8HXV8_XENLA</name>
<dbReference type="PANTHER" id="PTHR47899:SF1">
    <property type="entry name" value="COILED-COIL DOMAIN-CONTAINING PROTEIN 171"/>
    <property type="match status" value="1"/>
</dbReference>
<keyword evidence="1" id="KW-0175">Coiled coil</keyword>
<organism evidence="2 3">
    <name type="scientific">Xenopus laevis</name>
    <name type="common">African clawed frog</name>
    <dbReference type="NCBI Taxonomy" id="8355"/>
    <lineage>
        <taxon>Eukaryota</taxon>
        <taxon>Metazoa</taxon>
        <taxon>Chordata</taxon>
        <taxon>Craniata</taxon>
        <taxon>Vertebrata</taxon>
        <taxon>Euteleostomi</taxon>
        <taxon>Amphibia</taxon>
        <taxon>Batrachia</taxon>
        <taxon>Anura</taxon>
        <taxon>Pipoidea</taxon>
        <taxon>Pipidae</taxon>
        <taxon>Xenopodinae</taxon>
        <taxon>Xenopus</taxon>
        <taxon>Xenopus</taxon>
    </lineage>
</organism>
<dbReference type="AlphaFoldDB" id="A0A1L8HXV8"/>
<gene>
    <name evidence="3" type="primary">LOC108713726</name>
</gene>
<proteinExistence type="predicted"/>
<evidence type="ECO:0000256" key="1">
    <source>
        <dbReference type="SAM" id="Coils"/>
    </source>
</evidence>
<protein>
    <submittedName>
        <fullName evidence="3">Coiled-coil domain-containing protein 171 isoform X1</fullName>
    </submittedName>
</protein>
<accession>A0A1L8HXV8</accession>
<keyword evidence="2" id="KW-1185">Reference proteome</keyword>
<reference evidence="3" key="1">
    <citation type="submission" date="2025-08" db="UniProtKB">
        <authorList>
            <consortium name="RefSeq"/>
        </authorList>
    </citation>
    <scope>IDENTIFICATION</scope>
    <source>
        <strain evidence="3">J_2021</strain>
        <tissue evidence="3">Erythrocytes</tissue>
    </source>
</reference>
<sequence length="663" mass="77041">MEITPLLAIQSQSAVCDVNKVKTSQVSIFEKKDHPELSSATTDLRYKLNEPKDEMDELIAKHNEELQAYETQIAMLRSQIEIGEPVQQNLRYELSGARKQYRGARMSEKELKANSVQIQIQFKAQVDELQQKMFSVENIFRAAQLHWQEKQKNFQKDLQNRDNIIQNCLKEQESLISETHNLKLQLQKEKANVQVVQQKLLELETECCNNPVALKHQRNEPDYSDQKEEKLQVELEEANRRIKSLEDNIEAERAAHLETKMNSEVIQLQIQDIERSLDVEKTGLVQTISDLDMIRNQLIEVEAAYNSEKKRAEEFAQKLKQTEHDFSILGNQLKSDLEQNYIEDSSVTVKQGLAMNKNEHYSLDEAHPDIMKELQSLVDNFTVLNSCTPEIDKERVKPAGFSVLLQTLKHILTDNKNRLEDLSSKQEAAECACTWKNEEIASLKAKKQTLFNNLKKTQSNLEAFKEELRDLHTKCTDQEYQIAVLQMDLENAQNGCQNEKLRVLECDAEIKKLSRAYQNDTEEKLTFLHSLYQRLVTGYVLTRNPQSLLGTFSWMELYTFLEENVDLLISDLNQANEKVSNLEGLCKTKSEVLKDLQKSHEESLKKLAEEMKAQEVYWLKQRRDLEEHYIKLLQKVQAKSWSIAEKSQDKMKNAKDQMTQENI</sequence>
<dbReference type="Gene3D" id="1.10.287.1490">
    <property type="match status" value="1"/>
</dbReference>
<dbReference type="PANTHER" id="PTHR47899">
    <property type="entry name" value="COILED-COIL DOMAIN-CONTAINING PROTEIN 171"/>
    <property type="match status" value="1"/>
</dbReference>
<feature type="coiled-coil region" evidence="1">
    <location>
        <begin position="558"/>
        <end position="613"/>
    </location>
</feature>
<feature type="coiled-coil region" evidence="1">
    <location>
        <begin position="52"/>
        <end position="79"/>
    </location>
</feature>
<dbReference type="PaxDb" id="8355-A0A1L8HXV8"/>
<dbReference type="Proteomes" id="UP000186698">
    <property type="component" value="Chromosome 1L"/>
</dbReference>
<dbReference type="Bgee" id="108713726">
    <property type="expression patterns" value="Expressed in testis and 3 other cell types or tissues"/>
</dbReference>
<feature type="coiled-coil region" evidence="1">
    <location>
        <begin position="186"/>
        <end position="255"/>
    </location>
</feature>
<dbReference type="KEGG" id="xla:108713726"/>
<feature type="coiled-coil region" evidence="1">
    <location>
        <begin position="440"/>
        <end position="474"/>
    </location>
</feature>